<dbReference type="PANTHER" id="PTHR47510:SF3">
    <property type="entry name" value="ENDO_EXONUCLEASE_PHOSPHATASE DOMAIN-CONTAINING PROTEIN"/>
    <property type="match status" value="1"/>
</dbReference>
<evidence type="ECO:0008006" key="3">
    <source>
        <dbReference type="Google" id="ProtNLM"/>
    </source>
</evidence>
<reference evidence="1" key="1">
    <citation type="journal article" date="2023" name="Front. Mar. Sci.">
        <title>A new Merluccius polli reference genome to investigate the effects of global change in West African waters.</title>
        <authorList>
            <person name="Mateo J.L."/>
            <person name="Blanco-Fernandez C."/>
            <person name="Garcia-Vazquez E."/>
            <person name="Machado-Schiaffino G."/>
        </authorList>
    </citation>
    <scope>NUCLEOTIDE SEQUENCE</scope>
    <source>
        <strain evidence="1">C29</strain>
        <tissue evidence="1">Fin</tissue>
    </source>
</reference>
<protein>
    <recommendedName>
        <fullName evidence="3">Reverse transcriptase</fullName>
    </recommendedName>
</protein>
<proteinExistence type="predicted"/>
<name>A0AA47M6M3_MERPO</name>
<dbReference type="EMBL" id="JAOPHQ010005697">
    <property type="protein sequence ID" value="KAK0134550.1"/>
    <property type="molecule type" value="Genomic_DNA"/>
</dbReference>
<gene>
    <name evidence="1" type="ORF">N1851_029819</name>
</gene>
<evidence type="ECO:0000313" key="2">
    <source>
        <dbReference type="Proteomes" id="UP001174136"/>
    </source>
</evidence>
<keyword evidence="2" id="KW-1185">Reference proteome</keyword>
<organism evidence="1 2">
    <name type="scientific">Merluccius polli</name>
    <name type="common">Benguela hake</name>
    <name type="synonym">Merluccius cadenati</name>
    <dbReference type="NCBI Taxonomy" id="89951"/>
    <lineage>
        <taxon>Eukaryota</taxon>
        <taxon>Metazoa</taxon>
        <taxon>Chordata</taxon>
        <taxon>Craniata</taxon>
        <taxon>Vertebrata</taxon>
        <taxon>Euteleostomi</taxon>
        <taxon>Actinopterygii</taxon>
        <taxon>Neopterygii</taxon>
        <taxon>Teleostei</taxon>
        <taxon>Neoteleostei</taxon>
        <taxon>Acanthomorphata</taxon>
        <taxon>Zeiogadaria</taxon>
        <taxon>Gadariae</taxon>
        <taxon>Gadiformes</taxon>
        <taxon>Gadoidei</taxon>
        <taxon>Merlucciidae</taxon>
        <taxon>Merluccius</taxon>
    </lineage>
</organism>
<sequence length="306" mass="34044">MAEELNSFFTRFEVNGQTAPPPAFTYTLLSLQEHQVRKVLREVNPRKAARPDGVSGKVLKACAVQLSGVLTKIFNISLSLAIVPSCWKSATIIPVPKTSACKSLNDFRPIALTYVAMKCLERLVAQYITAFLPPSFDSHYTGSPQGCVKKNCRRHHCGRNESEYRAEVQKLSTWCSSNKLLLNTTKTKEIIIDFRHNCTALAPLHLNGDCVERVSSFKFLGSVIESILTFCITAWYAGCSAADRKALQRVIGSAQKIIGCPLPSLEELAESRCLNSNRSIFKDSAHPAHHLFNLLPSGRRFRTLRC</sequence>
<accession>A0AA47M6M3</accession>
<dbReference type="AlphaFoldDB" id="A0AA47M6M3"/>
<dbReference type="PANTHER" id="PTHR47510">
    <property type="entry name" value="REVERSE TRANSCRIPTASE DOMAIN-CONTAINING PROTEIN"/>
    <property type="match status" value="1"/>
</dbReference>
<comment type="caution">
    <text evidence="1">The sequence shown here is derived from an EMBL/GenBank/DDBJ whole genome shotgun (WGS) entry which is preliminary data.</text>
</comment>
<evidence type="ECO:0000313" key="1">
    <source>
        <dbReference type="EMBL" id="KAK0134550.1"/>
    </source>
</evidence>
<dbReference type="Proteomes" id="UP001174136">
    <property type="component" value="Unassembled WGS sequence"/>
</dbReference>